<dbReference type="EMBL" id="CAJOBC010000600">
    <property type="protein sequence ID" value="CAF3605727.1"/>
    <property type="molecule type" value="Genomic_DNA"/>
</dbReference>
<dbReference type="EMBL" id="CAJNOK010000174">
    <property type="protein sequence ID" value="CAF0734505.1"/>
    <property type="molecule type" value="Genomic_DNA"/>
</dbReference>
<accession>A0A813U7B4</accession>
<keyword evidence="1" id="KW-0732">Signal</keyword>
<name>A0A813U7B4_9BILA</name>
<dbReference type="AlphaFoldDB" id="A0A813U7B4"/>
<organism evidence="4 7">
    <name type="scientific">Didymodactylos carnosus</name>
    <dbReference type="NCBI Taxonomy" id="1234261"/>
    <lineage>
        <taxon>Eukaryota</taxon>
        <taxon>Metazoa</taxon>
        <taxon>Spiralia</taxon>
        <taxon>Gnathifera</taxon>
        <taxon>Rotifera</taxon>
        <taxon>Eurotatoria</taxon>
        <taxon>Bdelloidea</taxon>
        <taxon>Philodinida</taxon>
        <taxon>Philodinidae</taxon>
        <taxon>Didymodactylos</taxon>
    </lineage>
</organism>
<evidence type="ECO:0000313" key="7">
    <source>
        <dbReference type="Proteomes" id="UP000663829"/>
    </source>
</evidence>
<reference evidence="4" key="1">
    <citation type="submission" date="2021-02" db="EMBL/GenBank/DDBJ databases">
        <authorList>
            <person name="Nowell W R."/>
        </authorList>
    </citation>
    <scope>NUCLEOTIDE SEQUENCE</scope>
</reference>
<evidence type="ECO:0000313" key="5">
    <source>
        <dbReference type="EMBL" id="CAF3510926.1"/>
    </source>
</evidence>
<evidence type="ECO:0000313" key="3">
    <source>
        <dbReference type="EMBL" id="CAF0734505.1"/>
    </source>
</evidence>
<dbReference type="Gene3D" id="3.40.50.1820">
    <property type="entry name" value="alpha/beta hydrolase"/>
    <property type="match status" value="1"/>
</dbReference>
<dbReference type="GO" id="GO:0016787">
    <property type="term" value="F:hydrolase activity"/>
    <property type="evidence" value="ECO:0007669"/>
    <property type="project" value="InterPro"/>
</dbReference>
<dbReference type="InterPro" id="IPR029058">
    <property type="entry name" value="AB_hydrolase_fold"/>
</dbReference>
<proteinExistence type="predicted"/>
<gene>
    <name evidence="4" type="ORF">GPM918_LOCUS4464</name>
    <name evidence="3" type="ORF">OVA965_LOCUS1044</name>
    <name evidence="6" type="ORF">SRO942_LOCUS4465</name>
    <name evidence="5" type="ORF">TMI583_LOCUS1045</name>
</gene>
<dbReference type="PANTHER" id="PTHR47668:SF1">
    <property type="entry name" value="DIENELACTONE HYDROLASE DOMAIN-CONTAINING PROTEIN-RELATED"/>
    <property type="match status" value="1"/>
</dbReference>
<dbReference type="OrthoDB" id="17560at2759"/>
<feature type="chain" id="PRO_5035598161" description="Dienelactone hydrolase domain-containing protein" evidence="1">
    <location>
        <begin position="17"/>
        <end position="257"/>
    </location>
</feature>
<evidence type="ECO:0000256" key="1">
    <source>
        <dbReference type="SAM" id="SignalP"/>
    </source>
</evidence>
<feature type="signal peptide" evidence="1">
    <location>
        <begin position="1"/>
        <end position="16"/>
    </location>
</feature>
<keyword evidence="7" id="KW-1185">Reference proteome</keyword>
<dbReference type="Proteomes" id="UP000663829">
    <property type="component" value="Unassembled WGS sequence"/>
</dbReference>
<dbReference type="Proteomes" id="UP000681722">
    <property type="component" value="Unassembled WGS sequence"/>
</dbReference>
<dbReference type="EMBL" id="CAJNOQ010000600">
    <property type="protein sequence ID" value="CAF0819382.1"/>
    <property type="molecule type" value="Genomic_DNA"/>
</dbReference>
<feature type="domain" description="Dienelactone hydrolase" evidence="2">
    <location>
        <begin position="42"/>
        <end position="256"/>
    </location>
</feature>
<protein>
    <recommendedName>
        <fullName evidence="2">Dienelactone hydrolase domain-containing protein</fullName>
    </recommendedName>
</protein>
<evidence type="ECO:0000259" key="2">
    <source>
        <dbReference type="Pfam" id="PF01738"/>
    </source>
</evidence>
<dbReference type="InterPro" id="IPR002925">
    <property type="entry name" value="Dienelactn_hydro"/>
</dbReference>
<dbReference type="Pfam" id="PF01738">
    <property type="entry name" value="DLH"/>
    <property type="match status" value="1"/>
</dbReference>
<dbReference type="Proteomes" id="UP000677228">
    <property type="component" value="Unassembled WGS sequence"/>
</dbReference>
<sequence>MIVFFFISYWTTMCSCVGGKPKVIEPTQYVCKGKVNKIQGLDVYNVGDEEAALVVIVLCDVFGINIPQTRIFCDRLVKETDVRVFMPDIFRGKPYPVEKFPPSDPNEILEHIEKVGSWAIVENDLKMLNTEVRKADEEIRLAIIGFSWAGSVALKACGHFNDYICGISIHGSMLNMHVQDADKVQCPMLFLLASDDSPVDEIKNVLGKKPFGNKCLYKTYPNMKHGFVAARADMANEENLQAINDVHKQCKSFLQQF</sequence>
<dbReference type="Proteomes" id="UP000682733">
    <property type="component" value="Unassembled WGS sequence"/>
</dbReference>
<dbReference type="PANTHER" id="PTHR47668">
    <property type="entry name" value="DIENELACTONE HYDROLASE FAMILY PROTEIN (AFU_ORTHOLOGUE AFUA_6G01940)"/>
    <property type="match status" value="1"/>
</dbReference>
<evidence type="ECO:0000313" key="4">
    <source>
        <dbReference type="EMBL" id="CAF0819382.1"/>
    </source>
</evidence>
<comment type="caution">
    <text evidence="4">The sequence shown here is derived from an EMBL/GenBank/DDBJ whole genome shotgun (WGS) entry which is preliminary data.</text>
</comment>
<dbReference type="EMBL" id="CAJOBA010000174">
    <property type="protein sequence ID" value="CAF3510926.1"/>
    <property type="molecule type" value="Genomic_DNA"/>
</dbReference>
<evidence type="ECO:0000313" key="6">
    <source>
        <dbReference type="EMBL" id="CAF3605727.1"/>
    </source>
</evidence>
<dbReference type="SUPFAM" id="SSF53474">
    <property type="entry name" value="alpha/beta-Hydrolases"/>
    <property type="match status" value="1"/>
</dbReference>